<keyword evidence="2" id="KW-0677">Repeat</keyword>
<dbReference type="Pfam" id="PF07525">
    <property type="entry name" value="SOCS_box"/>
    <property type="match status" value="1"/>
</dbReference>
<accession>A0ABM0MEY1</accession>
<dbReference type="InterPro" id="IPR051573">
    <property type="entry name" value="Ankyrin-SOCS_box_domain"/>
</dbReference>
<comment type="similarity">
    <text evidence="1">Belongs to the ankyrin SOCS box (ASB) family.</text>
</comment>
<dbReference type="Proteomes" id="UP000694865">
    <property type="component" value="Unplaced"/>
</dbReference>
<dbReference type="PANTHER" id="PTHR24136:SF53">
    <property type="entry name" value="ANKYRIN REPEAT AND SOCS BOX CONTAINING 13"/>
    <property type="match status" value="1"/>
</dbReference>
<dbReference type="Pfam" id="PF12796">
    <property type="entry name" value="Ank_2"/>
    <property type="match status" value="2"/>
</dbReference>
<evidence type="ECO:0000259" key="5">
    <source>
        <dbReference type="PROSITE" id="PS50225"/>
    </source>
</evidence>
<dbReference type="InterPro" id="IPR001496">
    <property type="entry name" value="SOCS_box"/>
</dbReference>
<name>A0ABM0MEY1_SACKO</name>
<organism evidence="6 7">
    <name type="scientific">Saccoglossus kowalevskii</name>
    <name type="common">Acorn worm</name>
    <dbReference type="NCBI Taxonomy" id="10224"/>
    <lineage>
        <taxon>Eukaryota</taxon>
        <taxon>Metazoa</taxon>
        <taxon>Hemichordata</taxon>
        <taxon>Enteropneusta</taxon>
        <taxon>Harrimaniidae</taxon>
        <taxon>Saccoglossus</taxon>
    </lineage>
</organism>
<evidence type="ECO:0000256" key="2">
    <source>
        <dbReference type="ARBA" id="ARBA00022737"/>
    </source>
</evidence>
<dbReference type="InterPro" id="IPR036770">
    <property type="entry name" value="Ankyrin_rpt-contain_sf"/>
</dbReference>
<feature type="repeat" description="ANK" evidence="4">
    <location>
        <begin position="94"/>
        <end position="131"/>
    </location>
</feature>
<dbReference type="PROSITE" id="PS50225">
    <property type="entry name" value="SOCS"/>
    <property type="match status" value="1"/>
</dbReference>
<gene>
    <name evidence="7" type="primary">LOC100378770</name>
</gene>
<dbReference type="RefSeq" id="XP_006818572.1">
    <property type="nucleotide sequence ID" value="XM_006818509.1"/>
</dbReference>
<dbReference type="Gene3D" id="1.25.40.20">
    <property type="entry name" value="Ankyrin repeat-containing domain"/>
    <property type="match status" value="3"/>
</dbReference>
<dbReference type="SMART" id="SM00969">
    <property type="entry name" value="SOCS_box"/>
    <property type="match status" value="1"/>
</dbReference>
<reference evidence="7" key="1">
    <citation type="submission" date="2025-08" db="UniProtKB">
        <authorList>
            <consortium name="RefSeq"/>
        </authorList>
    </citation>
    <scope>IDENTIFICATION</scope>
    <source>
        <tissue evidence="7">Testes</tissue>
    </source>
</reference>
<evidence type="ECO:0000256" key="4">
    <source>
        <dbReference type="PROSITE-ProRule" id="PRU00023"/>
    </source>
</evidence>
<dbReference type="PRINTS" id="PR01415">
    <property type="entry name" value="ANKYRIN"/>
</dbReference>
<protein>
    <submittedName>
        <fullName evidence="7">Ankyrin repeat and SOCS box protein 13-like</fullName>
    </submittedName>
</protein>
<feature type="repeat" description="ANK" evidence="4">
    <location>
        <begin position="164"/>
        <end position="196"/>
    </location>
</feature>
<feature type="repeat" description="ANK" evidence="4">
    <location>
        <begin position="62"/>
        <end position="90"/>
    </location>
</feature>
<evidence type="ECO:0000313" key="6">
    <source>
        <dbReference type="Proteomes" id="UP000694865"/>
    </source>
</evidence>
<dbReference type="GeneID" id="100378770"/>
<dbReference type="InterPro" id="IPR002110">
    <property type="entry name" value="Ankyrin_rpt"/>
</dbReference>
<evidence type="ECO:0000313" key="7">
    <source>
        <dbReference type="RefSeq" id="XP_006818572.1"/>
    </source>
</evidence>
<dbReference type="SMART" id="SM00248">
    <property type="entry name" value="ANK"/>
    <property type="match status" value="5"/>
</dbReference>
<proteinExistence type="inferred from homology"/>
<dbReference type="PROSITE" id="PS50297">
    <property type="entry name" value="ANK_REP_REGION"/>
    <property type="match status" value="5"/>
</dbReference>
<dbReference type="PROSITE" id="PS50088">
    <property type="entry name" value="ANK_REPEAT"/>
    <property type="match status" value="5"/>
</dbReference>
<sequence length="259" mass="28534">MHHAAANGEILGLHKLIEKGDSVNISTIDGVTPLHEACLQGRLNCVRKLVNAGARVNARNIDGATPLCDACVKGNVDVVKFLLQNGADVNPTLLSATPLHEAAMRGKTDLHNWECVQILIEAGASLEAQDCHYGTPLHVACFKQSTECVNVLLKAGAVVNARKILETPLHVAAKYSHIEIIKVLVDFGADLYIRDNQDNRPVHYAKYQAKELLQFHESNAWPLLHLCRCTIRSNVGISRLKFIKNLKLPELLLGYLLFE</sequence>
<evidence type="ECO:0000256" key="1">
    <source>
        <dbReference type="ARBA" id="ARBA00005949"/>
    </source>
</evidence>
<dbReference type="Gene3D" id="1.10.750.20">
    <property type="entry name" value="SOCS box"/>
    <property type="match status" value="1"/>
</dbReference>
<keyword evidence="6" id="KW-1185">Reference proteome</keyword>
<keyword evidence="3 4" id="KW-0040">ANK repeat</keyword>
<dbReference type="SUPFAM" id="SSF48403">
    <property type="entry name" value="Ankyrin repeat"/>
    <property type="match status" value="1"/>
</dbReference>
<dbReference type="SUPFAM" id="SSF158235">
    <property type="entry name" value="SOCS box-like"/>
    <property type="match status" value="1"/>
</dbReference>
<dbReference type="Pfam" id="PF13857">
    <property type="entry name" value="Ank_5"/>
    <property type="match status" value="1"/>
</dbReference>
<feature type="repeat" description="ANK" evidence="4">
    <location>
        <begin position="29"/>
        <end position="61"/>
    </location>
</feature>
<feature type="repeat" description="ANK" evidence="4">
    <location>
        <begin position="132"/>
        <end position="164"/>
    </location>
</feature>
<dbReference type="PANTHER" id="PTHR24136">
    <property type="entry name" value="SOWAH (DROSOPHILA) HOMOLOG"/>
    <property type="match status" value="1"/>
</dbReference>
<evidence type="ECO:0000256" key="3">
    <source>
        <dbReference type="ARBA" id="ARBA00023043"/>
    </source>
</evidence>
<feature type="domain" description="SOCS box" evidence="5">
    <location>
        <begin position="213"/>
        <end position="259"/>
    </location>
</feature>
<dbReference type="InterPro" id="IPR036036">
    <property type="entry name" value="SOCS_box-like_dom_sf"/>
</dbReference>